<dbReference type="EMBL" id="CM037614">
    <property type="protein sequence ID" value="KAH8017126.1"/>
    <property type="molecule type" value="Genomic_DNA"/>
</dbReference>
<organism evidence="1 2">
    <name type="scientific">Sphaerodactylus townsendi</name>
    <dbReference type="NCBI Taxonomy" id="933632"/>
    <lineage>
        <taxon>Eukaryota</taxon>
        <taxon>Metazoa</taxon>
        <taxon>Chordata</taxon>
        <taxon>Craniata</taxon>
        <taxon>Vertebrata</taxon>
        <taxon>Euteleostomi</taxon>
        <taxon>Lepidosauria</taxon>
        <taxon>Squamata</taxon>
        <taxon>Bifurcata</taxon>
        <taxon>Gekkota</taxon>
        <taxon>Sphaerodactylidae</taxon>
        <taxon>Sphaerodactylus</taxon>
    </lineage>
</organism>
<sequence>MKRAAAGPAVPRAARCQGRCSRRHSSAAAELRPVRAVAALRFPGGELAAWQRQQLERSLSAGMAENAGRSMLSQPGRPARRTAASMEDEDAKAHNLRYSCAAVSPAAMPVMSSHWVHGSPLSTRHP</sequence>
<accession>A0ACB8GC10</accession>
<evidence type="ECO:0000313" key="1">
    <source>
        <dbReference type="EMBL" id="KAH8017126.1"/>
    </source>
</evidence>
<keyword evidence="2" id="KW-1185">Reference proteome</keyword>
<protein>
    <submittedName>
        <fullName evidence="1">Uncharacterized protein</fullName>
    </submittedName>
</protein>
<dbReference type="Proteomes" id="UP000827872">
    <property type="component" value="Linkage Group LG01"/>
</dbReference>
<name>A0ACB8GC10_9SAUR</name>
<comment type="caution">
    <text evidence="1">The sequence shown here is derived from an EMBL/GenBank/DDBJ whole genome shotgun (WGS) entry which is preliminary data.</text>
</comment>
<evidence type="ECO:0000313" key="2">
    <source>
        <dbReference type="Proteomes" id="UP000827872"/>
    </source>
</evidence>
<reference evidence="1" key="1">
    <citation type="submission" date="2021-08" db="EMBL/GenBank/DDBJ databases">
        <title>The first chromosome-level gecko genome reveals the dynamic sex chromosomes of Neotropical dwarf geckos (Sphaerodactylidae: Sphaerodactylus).</title>
        <authorList>
            <person name="Pinto B.J."/>
            <person name="Keating S.E."/>
            <person name="Gamble T."/>
        </authorList>
    </citation>
    <scope>NUCLEOTIDE SEQUENCE</scope>
    <source>
        <strain evidence="1">TG3544</strain>
    </source>
</reference>
<proteinExistence type="predicted"/>
<gene>
    <name evidence="1" type="ORF">K3G42_026421</name>
</gene>